<keyword evidence="9" id="KW-1185">Reference proteome</keyword>
<dbReference type="Pfam" id="PF00353">
    <property type="entry name" value="HemolysinCabind"/>
    <property type="match status" value="16"/>
</dbReference>
<dbReference type="InterPro" id="IPR018511">
    <property type="entry name" value="Hemolysin-typ_Ca-bd_CS"/>
</dbReference>
<comment type="subcellular location">
    <subcellularLocation>
        <location evidence="1">Secreted</location>
    </subcellularLocation>
</comment>
<sequence>MANLTGTPADDSLVGSSGDDTLLGNAGNDTLDGGAGNDVLNGGPGADSLVGGAGNDMLGYYGSSAGVTIDLRLTGPQVSAGDASGDVLVGIENLSGSSYNDTLIGDAANNFMEGGAGADSLDGGAGTDGAGYYGSSTGVTVNLSLTGPQVSAGDASGDVLLNVENLSGSLFADQLTGDAGDNFLGGEAGDDTLDGGAGNDNLSGGAGADSLVGGAGNDMASYYGSSAGVTVDLRLTGAQVSAGDASGDVLVGIENLWGSSYNDTLIGDAANNFMEGGAGADSLDGGAGTDGVGYYNSNAGVTVNLSLTGPQVSAGDASGDVLLNIENVNGSKFSDILTGDAGDNFLGGDAGDDTLDGGAGNDNLSGGAGADSLVGGTGTDSAGYFNSSVGVTVNLSLTGPQVSAGDASGDVLVGIENLNGSTFADILTGDASDNFLGGDAGNDTLDGGAGNDNVSGGAGADSLVGGAGNDMASYYGSSAGVTVDLRLTGPQVSAGDASGDVLVGIENLSGSSYNDTLIGGAANNFLDGGAGADSLDGGAGTDGVGYYNSNAGVTVNLSLTGPQVSAGDASGDVLLNIENVNGSKFADRLTGNAGDNYLWGDVGDDTLDGGADNDNLQGGNGADSLVGGTGNDILEGGAGADVLDGGVGDDTVSYWNSGVGVTVDLSLTGAQVSAGDASGDVLTNIENINGSQLSDLLMGNDQANFFFGQSGNDTIVGGAGNDSVRGGAGNDSLDGGAGADMVDYRDSSAGVSVNLGTGLAQDGWGGTDTISGFERVRASNYADTLTGGTGNDRFDPLGGDDLIDGGAGIDRVDYVNDTGPVSIDLAAGRAVDGTGGRDTLTSVENGSGSNYNDTIVGSAGNNAINGRGGADTLTGGGGNDTFVESPLDPMGDVDLITDFNLGDVINTDTLVLSGSVTAGTGATVGLGDVQVSRANGVTTLHIGADSTPGADMTVQLAGAFQVSSFSASNNLIALTSMAAPVEPTLSIAAADASKDEGNAPGTAFTFTLARNGDVAGSSSVAWALTGSGGTAADDADFGGRLPSGTVTFAPGETSKTITVTVAGDTQEEADEGFTVTLSNPVGATLGTATANGLIRNDDIAPKAQPYTRTALETNTSNPVVLNDTLVQKSVISAMETVLDTNVVASKVDGTATFIGNTTSPVTLVGGGAKNQLLVANDKAGTVINAGTGSGTIVGGSADQLLGTDATAGGEFLFYGGTGNDTIVGAAGNNTITAGTGNNLIGLAGGNNKVYAAGNDTVIAGGGNATIGAGAGNAVINVVGGSNLVIGGSGNSTIAAAAGNNTLFGGAGNTTIAGGSGNDLLIGATSKTGNAVLGGFAGNDTLVGGVGNDTLFGGTGNDIFVFSTVFGGGKHIIGDFTAGSDLIAVQGYGLTAAQVAAKVTVTGGSSVIALSDGTQITVAGVTNLTASNFAV</sequence>
<evidence type="ECO:0000256" key="1">
    <source>
        <dbReference type="ARBA" id="ARBA00004613"/>
    </source>
</evidence>
<keyword evidence="4" id="KW-0677">Repeat</keyword>
<dbReference type="PANTHER" id="PTHR38340:SF1">
    <property type="entry name" value="S-LAYER PROTEIN"/>
    <property type="match status" value="1"/>
</dbReference>
<protein>
    <submittedName>
        <fullName evidence="8">Ca2+-binding RTX toxin-like protein</fullName>
    </submittedName>
</protein>
<dbReference type="InterPro" id="IPR001343">
    <property type="entry name" value="Hemolysn_Ca-bd"/>
</dbReference>
<evidence type="ECO:0000256" key="6">
    <source>
        <dbReference type="SAM" id="MobiDB-lite"/>
    </source>
</evidence>
<dbReference type="Pfam" id="PF03160">
    <property type="entry name" value="Calx-beta"/>
    <property type="match status" value="1"/>
</dbReference>
<dbReference type="Gene3D" id="2.150.10.10">
    <property type="entry name" value="Serralysin-like metalloprotease, C-terminal"/>
    <property type="match status" value="13"/>
</dbReference>
<dbReference type="SMART" id="SM00237">
    <property type="entry name" value="Calx_beta"/>
    <property type="match status" value="1"/>
</dbReference>
<evidence type="ECO:0000256" key="5">
    <source>
        <dbReference type="ARBA" id="ARBA00022837"/>
    </source>
</evidence>
<dbReference type="RefSeq" id="WP_281416100.1">
    <property type="nucleotide sequence ID" value="NZ_JAGINP010000026.1"/>
</dbReference>
<feature type="domain" description="Calx-beta" evidence="7">
    <location>
        <begin position="974"/>
        <end position="1078"/>
    </location>
</feature>
<evidence type="ECO:0000256" key="4">
    <source>
        <dbReference type="ARBA" id="ARBA00022737"/>
    </source>
</evidence>
<feature type="region of interest" description="Disordered" evidence="6">
    <location>
        <begin position="1"/>
        <end position="39"/>
    </location>
</feature>
<evidence type="ECO:0000313" key="8">
    <source>
        <dbReference type="EMBL" id="MBP2295975.1"/>
    </source>
</evidence>
<dbReference type="SUPFAM" id="SSF141072">
    <property type="entry name" value="CalX-like"/>
    <property type="match status" value="1"/>
</dbReference>
<dbReference type="SUPFAM" id="SSF51120">
    <property type="entry name" value="beta-Roll"/>
    <property type="match status" value="8"/>
</dbReference>
<keyword evidence="5" id="KW-0106">Calcium</keyword>
<evidence type="ECO:0000256" key="3">
    <source>
        <dbReference type="ARBA" id="ARBA00022729"/>
    </source>
</evidence>
<organism evidence="8 9">
    <name type="scientific">Azospirillum rugosum</name>
    <dbReference type="NCBI Taxonomy" id="416170"/>
    <lineage>
        <taxon>Bacteria</taxon>
        <taxon>Pseudomonadati</taxon>
        <taxon>Pseudomonadota</taxon>
        <taxon>Alphaproteobacteria</taxon>
        <taxon>Rhodospirillales</taxon>
        <taxon>Azospirillaceae</taxon>
        <taxon>Azospirillum</taxon>
    </lineage>
</organism>
<dbReference type="InterPro" id="IPR038081">
    <property type="entry name" value="CalX-like_sf"/>
</dbReference>
<evidence type="ECO:0000313" key="9">
    <source>
        <dbReference type="Proteomes" id="UP000781958"/>
    </source>
</evidence>
<comment type="caution">
    <text evidence="8">The sequence shown here is derived from an EMBL/GenBank/DDBJ whole genome shotgun (WGS) entry which is preliminary data.</text>
</comment>
<dbReference type="InterPro" id="IPR003644">
    <property type="entry name" value="Calx_beta"/>
</dbReference>
<dbReference type="PROSITE" id="PS00330">
    <property type="entry name" value="HEMOLYSIN_CALCIUM"/>
    <property type="match status" value="11"/>
</dbReference>
<keyword evidence="2" id="KW-0964">Secreted</keyword>
<dbReference type="EMBL" id="JAGINP010000026">
    <property type="protein sequence ID" value="MBP2295975.1"/>
    <property type="molecule type" value="Genomic_DNA"/>
</dbReference>
<proteinExistence type="predicted"/>
<dbReference type="Proteomes" id="UP000781958">
    <property type="component" value="Unassembled WGS sequence"/>
</dbReference>
<dbReference type="PANTHER" id="PTHR38340">
    <property type="entry name" value="S-LAYER PROTEIN"/>
    <property type="match status" value="1"/>
</dbReference>
<accession>A0ABS4SX72</accession>
<dbReference type="Gene3D" id="2.60.40.2030">
    <property type="match status" value="1"/>
</dbReference>
<gene>
    <name evidence="8" type="ORF">J2851_005790</name>
</gene>
<dbReference type="PRINTS" id="PR00313">
    <property type="entry name" value="CABNDNGRPT"/>
</dbReference>
<evidence type="ECO:0000256" key="2">
    <source>
        <dbReference type="ARBA" id="ARBA00022525"/>
    </source>
</evidence>
<dbReference type="InterPro" id="IPR011049">
    <property type="entry name" value="Serralysin-like_metalloprot_C"/>
</dbReference>
<reference evidence="8 9" key="1">
    <citation type="submission" date="2021-03" db="EMBL/GenBank/DDBJ databases">
        <title>Genomic Encyclopedia of Type Strains, Phase III (KMG-III): the genomes of soil and plant-associated and newly described type strains.</title>
        <authorList>
            <person name="Whitman W."/>
        </authorList>
    </citation>
    <scope>NUCLEOTIDE SEQUENCE [LARGE SCALE GENOMIC DNA]</scope>
    <source>
        <strain evidence="8 9">IMMIB AFH-6</strain>
    </source>
</reference>
<keyword evidence="3" id="KW-0732">Signal</keyword>
<dbReference type="InterPro" id="IPR050557">
    <property type="entry name" value="RTX_toxin/Mannuronan_C5-epim"/>
</dbReference>
<evidence type="ECO:0000259" key="7">
    <source>
        <dbReference type="SMART" id="SM00237"/>
    </source>
</evidence>
<name>A0ABS4SX72_9PROT</name>